<dbReference type="SUPFAM" id="SSF140383">
    <property type="entry name" value="BSD domain-like"/>
    <property type="match status" value="1"/>
</dbReference>
<dbReference type="InterPro" id="IPR035925">
    <property type="entry name" value="BSD_dom_sf"/>
</dbReference>
<dbReference type="GO" id="GO:0006351">
    <property type="term" value="P:DNA-templated transcription"/>
    <property type="evidence" value="ECO:0007669"/>
    <property type="project" value="InterPro"/>
</dbReference>
<proteinExistence type="predicted"/>
<evidence type="ECO:0000256" key="1">
    <source>
        <dbReference type="SAM" id="MobiDB-lite"/>
    </source>
</evidence>
<organism evidence="3 4">
    <name type="scientific">Babesia caballi</name>
    <dbReference type="NCBI Taxonomy" id="5871"/>
    <lineage>
        <taxon>Eukaryota</taxon>
        <taxon>Sar</taxon>
        <taxon>Alveolata</taxon>
        <taxon>Apicomplexa</taxon>
        <taxon>Aconoidasida</taxon>
        <taxon>Piroplasmida</taxon>
        <taxon>Babesiidae</taxon>
        <taxon>Babesia</taxon>
    </lineage>
</organism>
<dbReference type="RefSeq" id="XP_067713580.1">
    <property type="nucleotide sequence ID" value="XM_067857479.1"/>
</dbReference>
<dbReference type="GeneID" id="94192992"/>
<sequence>MADSEARNAAFNGVAGSCRVQDGFLFFHTEQSAFKWSFATWIRSEKSKKTAKVRLTFTEGPLKLSPDESNADALDKAVIVADFGSDRDELERFCSLVSAETAASKAQKAVPAAPEPLPKPQDSPVAAAAPAPPKEDPTTALHRQRKRLLETNDDIAHLYQQLVETADGAGEGVISAEDFWSHHSVDLIAALKQPEAPSQLDGFIAIPPTNEFVNGQRLYRYNPELGRALLAEDATIRSLHKRFVLEKQYPEESFWKRILQSRHFYHLIGEKVPENQVLYDDIKGVPIRSCPPTPPSVASVLQTVDPYSEMISFDDYRKRPPRPSTLSKRFGEHVEPEFRSSLFDRFNAHASKIIDSREYNSAVGDSASDMKKLEERAEADRKRKIADVTCYDLAACPGARDSHVDDVCVIHQLTMPGQKRSPVASFEEARPDGREPQKKIAVKMRSAADVMRDTQQWVAEMQGFDVLAHIRKPMNNDNVSRRMFILNTKLCQTEKITQTVPLDYDPATVGKMRSFQMSIMEILQLYYRTLLPEEQKRVRLLLAIRQIKRNLESQQDGGISAQAAKALQTGLMNQITAVEVYDTKLRAHVADIRNQAQQRMSRPR</sequence>
<dbReference type="PANTHER" id="PTHR12856">
    <property type="entry name" value="TRANSCRIPTION INITIATION FACTOR IIH-RELATED"/>
    <property type="match status" value="1"/>
</dbReference>
<dbReference type="Proteomes" id="UP001497744">
    <property type="component" value="Unassembled WGS sequence"/>
</dbReference>
<evidence type="ECO:0000259" key="2">
    <source>
        <dbReference type="PROSITE" id="PS50858"/>
    </source>
</evidence>
<dbReference type="PROSITE" id="PS50858">
    <property type="entry name" value="BSD"/>
    <property type="match status" value="1"/>
</dbReference>
<dbReference type="AlphaFoldDB" id="A0AAV4LNH5"/>
<dbReference type="PROSITE" id="PS51257">
    <property type="entry name" value="PROKAR_LIPOPROTEIN"/>
    <property type="match status" value="1"/>
</dbReference>
<comment type="caution">
    <text evidence="3">The sequence shown here is derived from an EMBL/GenBank/DDBJ whole genome shotgun (WGS) entry which is preliminary data.</text>
</comment>
<keyword evidence="4" id="KW-1185">Reference proteome</keyword>
<evidence type="ECO:0000313" key="4">
    <source>
        <dbReference type="Proteomes" id="UP001497744"/>
    </source>
</evidence>
<accession>A0AAV4LNH5</accession>
<dbReference type="InterPro" id="IPR027079">
    <property type="entry name" value="Tfb1/GTF2H1"/>
</dbReference>
<name>A0AAV4LNH5_BABCB</name>
<reference evidence="3 4" key="1">
    <citation type="submission" date="2021-06" db="EMBL/GenBank/DDBJ databases">
        <title>Genome sequence of Babesia caballi.</title>
        <authorList>
            <person name="Yamagishi J."/>
            <person name="Kidaka T."/>
            <person name="Ochi A."/>
        </authorList>
    </citation>
    <scope>NUCLEOTIDE SEQUENCE [LARGE SCALE GENOMIC DNA]</scope>
    <source>
        <strain evidence="3">USDA-D6B2</strain>
    </source>
</reference>
<feature type="region of interest" description="Disordered" evidence="1">
    <location>
        <begin position="107"/>
        <end position="142"/>
    </location>
</feature>
<dbReference type="GO" id="GO:0000439">
    <property type="term" value="C:transcription factor TFIIH core complex"/>
    <property type="evidence" value="ECO:0007669"/>
    <property type="project" value="InterPro"/>
</dbReference>
<dbReference type="GO" id="GO:0006289">
    <property type="term" value="P:nucleotide-excision repair"/>
    <property type="evidence" value="ECO:0007669"/>
    <property type="project" value="InterPro"/>
</dbReference>
<evidence type="ECO:0000313" key="3">
    <source>
        <dbReference type="EMBL" id="GIX61509.1"/>
    </source>
</evidence>
<gene>
    <name evidence="3" type="ORF">BcabD6B2_09440</name>
</gene>
<dbReference type="InterPro" id="IPR005607">
    <property type="entry name" value="BSD_dom"/>
</dbReference>
<protein>
    <recommendedName>
        <fullName evidence="2">BSD domain-containing protein</fullName>
    </recommendedName>
</protein>
<dbReference type="Gene3D" id="6.10.140.1200">
    <property type="match status" value="1"/>
</dbReference>
<feature type="domain" description="BSD" evidence="2">
    <location>
        <begin position="224"/>
        <end position="266"/>
    </location>
</feature>
<dbReference type="EMBL" id="BPLF01000001">
    <property type="protein sequence ID" value="GIX61509.1"/>
    <property type="molecule type" value="Genomic_DNA"/>
</dbReference>